<accession>A0A4U9D7Q9</accession>
<organism evidence="1 2">
    <name type="scientific">Raoultella terrigena</name>
    <name type="common">Klebsiella terrigena</name>
    <dbReference type="NCBI Taxonomy" id="577"/>
    <lineage>
        <taxon>Bacteria</taxon>
        <taxon>Pseudomonadati</taxon>
        <taxon>Pseudomonadota</taxon>
        <taxon>Gammaproteobacteria</taxon>
        <taxon>Enterobacterales</taxon>
        <taxon>Enterobacteriaceae</taxon>
        <taxon>Klebsiella/Raoultella group</taxon>
        <taxon>Raoultella</taxon>
    </lineage>
</organism>
<dbReference type="AlphaFoldDB" id="A0A4U9D7Q9"/>
<proteinExistence type="predicted"/>
<protein>
    <submittedName>
        <fullName evidence="1">Uncharacterized protein</fullName>
    </submittedName>
</protein>
<dbReference type="Gene3D" id="2.30.110.20">
    <property type="entry name" value="Hcp1-like"/>
    <property type="match status" value="1"/>
</dbReference>
<evidence type="ECO:0000313" key="2">
    <source>
        <dbReference type="Proteomes" id="UP000339249"/>
    </source>
</evidence>
<evidence type="ECO:0000313" key="1">
    <source>
        <dbReference type="EMBL" id="VTN13506.1"/>
    </source>
</evidence>
<reference evidence="1 2" key="1">
    <citation type="submission" date="2019-04" db="EMBL/GenBank/DDBJ databases">
        <authorList>
            <consortium name="Pathogen Informatics"/>
        </authorList>
    </citation>
    <scope>NUCLEOTIDE SEQUENCE [LARGE SCALE GENOMIC DNA]</scope>
    <source>
        <strain evidence="1 2">NCTC9185</strain>
    </source>
</reference>
<dbReference type="InterPro" id="IPR036624">
    <property type="entry name" value="Hcp1-lik_sf"/>
</dbReference>
<name>A0A4U9D7Q9_RAOTE</name>
<sequence length="49" mass="5287">MSNPAWLWLVDANGSPLVGSSLVTNRIGAIEIRSLTHNVNLPTDGIRDD</sequence>
<dbReference type="Proteomes" id="UP000339249">
    <property type="component" value="Unassembled WGS sequence"/>
</dbReference>
<dbReference type="EMBL" id="CABDVU010000001">
    <property type="protein sequence ID" value="VTN13506.1"/>
    <property type="molecule type" value="Genomic_DNA"/>
</dbReference>
<gene>
    <name evidence="1" type="ORF">NCTC9185_05541</name>
</gene>